<dbReference type="Proteomes" id="UP000285469">
    <property type="component" value="Unassembled WGS sequence"/>
</dbReference>
<dbReference type="AlphaFoldDB" id="A0A414GVW0"/>
<comment type="caution">
    <text evidence="2">The sequence shown here is derived from an EMBL/GenBank/DDBJ whole genome shotgun (WGS) entry which is preliminary data.</text>
</comment>
<reference evidence="3 4" key="1">
    <citation type="submission" date="2018-08" db="EMBL/GenBank/DDBJ databases">
        <title>A genome reference for cultivated species of the human gut microbiota.</title>
        <authorList>
            <person name="Zou Y."/>
            <person name="Xue W."/>
            <person name="Luo G."/>
        </authorList>
    </citation>
    <scope>NUCLEOTIDE SEQUENCE [LARGE SCALE GENOMIC DNA]</scope>
    <source>
        <strain evidence="1 4">AF12-25</strain>
        <strain evidence="2 3">AM30-40</strain>
    </source>
</reference>
<sequence>MDTISFNPERYQIEITNMMDKFFNDSILSFNPYEKDELFITNFIKENKNVFSDYDGLISVQNYFGTLFNFQSIETNNYNGYDYELMVLANSINNQKFTMNKNTFIYPSRPLLDTKGFGQHLSVNVDVCSSINWSKTYINECKAGNNIFYLYQFDTVNNFNRVSKCHRLIKKDSEFTTDDYREYIIIIQHFLLLHFLCAMRRYTLPTLLFMDGKRIGNASISDEISDFFCNFINKEYKEIFIQKVDDLRLIAKEKNVNIEHEKWLIEMYSLYK</sequence>
<evidence type="ECO:0000313" key="4">
    <source>
        <dbReference type="Proteomes" id="UP000285469"/>
    </source>
</evidence>
<dbReference type="EMBL" id="QSAI01000001">
    <property type="protein sequence ID" value="RGW50756.1"/>
    <property type="molecule type" value="Genomic_DNA"/>
</dbReference>
<organism evidence="2 3">
    <name type="scientific">Phocaeicola vulgatus</name>
    <name type="common">Bacteroides vulgatus</name>
    <dbReference type="NCBI Taxonomy" id="821"/>
    <lineage>
        <taxon>Bacteria</taxon>
        <taxon>Pseudomonadati</taxon>
        <taxon>Bacteroidota</taxon>
        <taxon>Bacteroidia</taxon>
        <taxon>Bacteroidales</taxon>
        <taxon>Bacteroidaceae</taxon>
        <taxon>Phocaeicola</taxon>
    </lineage>
</organism>
<dbReference type="Proteomes" id="UP000283429">
    <property type="component" value="Unassembled WGS sequence"/>
</dbReference>
<evidence type="ECO:0000313" key="3">
    <source>
        <dbReference type="Proteomes" id="UP000283429"/>
    </source>
</evidence>
<name>A0A414GVW0_PHOVU</name>
<accession>A0A414GVW0</accession>
<proteinExistence type="predicted"/>
<protein>
    <submittedName>
        <fullName evidence="2">Uncharacterized protein</fullName>
    </submittedName>
</protein>
<gene>
    <name evidence="2" type="ORF">DW783_18425</name>
    <name evidence="1" type="ORF">DWV70_00725</name>
</gene>
<dbReference type="EMBL" id="QSJM01000070">
    <property type="protein sequence ID" value="RHD73878.1"/>
    <property type="molecule type" value="Genomic_DNA"/>
</dbReference>
<evidence type="ECO:0000313" key="2">
    <source>
        <dbReference type="EMBL" id="RHD73878.1"/>
    </source>
</evidence>
<evidence type="ECO:0000313" key="1">
    <source>
        <dbReference type="EMBL" id="RGW50756.1"/>
    </source>
</evidence>